<sequence length="170" mass="18845">MSAWSPRRSAYLALSLLAAVPALALPYHIRPRQPLPNVTICTCSSKEKGLSRITGICRAAGGEEVLITVYAEPNEENAGFPPRTSWNECYIPGALKERAIATFSDENCAARFGEGFTEIETFRWRYTGQEHGGGDKLKTRRYGSRKKRWSWSSSGAYWTSGPQGVRGVLQ</sequence>
<keyword evidence="3" id="KW-1185">Reference proteome</keyword>
<name>A0AAN7BI61_9PEZI</name>
<accession>A0AAN7BI61</accession>
<organism evidence="2 3">
    <name type="scientific">Podospora fimiseda</name>
    <dbReference type="NCBI Taxonomy" id="252190"/>
    <lineage>
        <taxon>Eukaryota</taxon>
        <taxon>Fungi</taxon>
        <taxon>Dikarya</taxon>
        <taxon>Ascomycota</taxon>
        <taxon>Pezizomycotina</taxon>
        <taxon>Sordariomycetes</taxon>
        <taxon>Sordariomycetidae</taxon>
        <taxon>Sordariales</taxon>
        <taxon>Podosporaceae</taxon>
        <taxon>Podospora</taxon>
    </lineage>
</organism>
<reference evidence="2" key="2">
    <citation type="submission" date="2023-05" db="EMBL/GenBank/DDBJ databases">
        <authorList>
            <consortium name="Lawrence Berkeley National Laboratory"/>
            <person name="Steindorff A."/>
            <person name="Hensen N."/>
            <person name="Bonometti L."/>
            <person name="Westerberg I."/>
            <person name="Brannstrom I.O."/>
            <person name="Guillou S."/>
            <person name="Cros-Aarteil S."/>
            <person name="Calhoun S."/>
            <person name="Haridas S."/>
            <person name="Kuo A."/>
            <person name="Mondo S."/>
            <person name="Pangilinan J."/>
            <person name="Riley R."/>
            <person name="Labutti K."/>
            <person name="Andreopoulos B."/>
            <person name="Lipzen A."/>
            <person name="Chen C."/>
            <person name="Yanf M."/>
            <person name="Daum C."/>
            <person name="Ng V."/>
            <person name="Clum A."/>
            <person name="Ohm R."/>
            <person name="Martin F."/>
            <person name="Silar P."/>
            <person name="Natvig D."/>
            <person name="Lalanne C."/>
            <person name="Gautier V."/>
            <person name="Ament-Velasquez S.L."/>
            <person name="Kruys A."/>
            <person name="Hutchinson M.I."/>
            <person name="Powell A.J."/>
            <person name="Barry K."/>
            <person name="Miller A.N."/>
            <person name="Grigoriev I.V."/>
            <person name="Debuchy R."/>
            <person name="Gladieux P."/>
            <person name="Thoren M.H."/>
            <person name="Johannesson H."/>
        </authorList>
    </citation>
    <scope>NUCLEOTIDE SEQUENCE</scope>
    <source>
        <strain evidence="2">CBS 990.96</strain>
    </source>
</reference>
<dbReference type="EMBL" id="MU865412">
    <property type="protein sequence ID" value="KAK4223860.1"/>
    <property type="molecule type" value="Genomic_DNA"/>
</dbReference>
<evidence type="ECO:0000313" key="2">
    <source>
        <dbReference type="EMBL" id="KAK4223860.1"/>
    </source>
</evidence>
<gene>
    <name evidence="2" type="ORF">QBC38DRAFT_458935</name>
</gene>
<evidence type="ECO:0000313" key="3">
    <source>
        <dbReference type="Proteomes" id="UP001301958"/>
    </source>
</evidence>
<dbReference type="Proteomes" id="UP001301958">
    <property type="component" value="Unassembled WGS sequence"/>
</dbReference>
<reference evidence="2" key="1">
    <citation type="journal article" date="2023" name="Mol. Phylogenet. Evol.">
        <title>Genome-scale phylogeny and comparative genomics of the fungal order Sordariales.</title>
        <authorList>
            <person name="Hensen N."/>
            <person name="Bonometti L."/>
            <person name="Westerberg I."/>
            <person name="Brannstrom I.O."/>
            <person name="Guillou S."/>
            <person name="Cros-Aarteil S."/>
            <person name="Calhoun S."/>
            <person name="Haridas S."/>
            <person name="Kuo A."/>
            <person name="Mondo S."/>
            <person name="Pangilinan J."/>
            <person name="Riley R."/>
            <person name="LaButti K."/>
            <person name="Andreopoulos B."/>
            <person name="Lipzen A."/>
            <person name="Chen C."/>
            <person name="Yan M."/>
            <person name="Daum C."/>
            <person name="Ng V."/>
            <person name="Clum A."/>
            <person name="Steindorff A."/>
            <person name="Ohm R.A."/>
            <person name="Martin F."/>
            <person name="Silar P."/>
            <person name="Natvig D.O."/>
            <person name="Lalanne C."/>
            <person name="Gautier V."/>
            <person name="Ament-Velasquez S.L."/>
            <person name="Kruys A."/>
            <person name="Hutchinson M.I."/>
            <person name="Powell A.J."/>
            <person name="Barry K."/>
            <person name="Miller A.N."/>
            <person name="Grigoriev I.V."/>
            <person name="Debuchy R."/>
            <person name="Gladieux P."/>
            <person name="Hiltunen Thoren M."/>
            <person name="Johannesson H."/>
        </authorList>
    </citation>
    <scope>NUCLEOTIDE SEQUENCE</scope>
    <source>
        <strain evidence="2">CBS 990.96</strain>
    </source>
</reference>
<dbReference type="AlphaFoldDB" id="A0AAN7BI61"/>
<comment type="caution">
    <text evidence="2">The sequence shown here is derived from an EMBL/GenBank/DDBJ whole genome shotgun (WGS) entry which is preliminary data.</text>
</comment>
<protein>
    <submittedName>
        <fullName evidence="2">Uncharacterized protein</fullName>
    </submittedName>
</protein>
<proteinExistence type="predicted"/>
<evidence type="ECO:0000256" key="1">
    <source>
        <dbReference type="SAM" id="SignalP"/>
    </source>
</evidence>
<feature type="chain" id="PRO_5042863428" evidence="1">
    <location>
        <begin position="25"/>
        <end position="170"/>
    </location>
</feature>
<feature type="signal peptide" evidence="1">
    <location>
        <begin position="1"/>
        <end position="24"/>
    </location>
</feature>
<keyword evidence="1" id="KW-0732">Signal</keyword>